<evidence type="ECO:0000313" key="1">
    <source>
        <dbReference type="EMBL" id="CAH8385301.1"/>
    </source>
</evidence>
<comment type="caution">
    <text evidence="1">The sequence shown here is derived from an EMBL/GenBank/DDBJ whole genome shotgun (WGS) entry which is preliminary data.</text>
</comment>
<sequence>MASIFMTTSLSHEVSRSHCDNVIRALPYLKVKQGSEHVFTCGLTLAVGQRKVAGFSEKNQRRD</sequence>
<proteinExistence type="predicted"/>
<dbReference type="Proteomes" id="UP001642260">
    <property type="component" value="Unassembled WGS sequence"/>
</dbReference>
<keyword evidence="2" id="KW-1185">Reference proteome</keyword>
<dbReference type="AlphaFoldDB" id="A0ABC8LPI8"/>
<evidence type="ECO:0000313" key="2">
    <source>
        <dbReference type="Proteomes" id="UP001642260"/>
    </source>
</evidence>
<dbReference type="EMBL" id="CAKOAT010661820">
    <property type="protein sequence ID" value="CAH8385301.1"/>
    <property type="molecule type" value="Genomic_DNA"/>
</dbReference>
<gene>
    <name evidence="1" type="ORF">ERUC_LOCUS37784</name>
</gene>
<organism evidence="1 2">
    <name type="scientific">Eruca vesicaria subsp. sativa</name>
    <name type="common">Garden rocket</name>
    <name type="synonym">Eruca sativa</name>
    <dbReference type="NCBI Taxonomy" id="29727"/>
    <lineage>
        <taxon>Eukaryota</taxon>
        <taxon>Viridiplantae</taxon>
        <taxon>Streptophyta</taxon>
        <taxon>Embryophyta</taxon>
        <taxon>Tracheophyta</taxon>
        <taxon>Spermatophyta</taxon>
        <taxon>Magnoliopsida</taxon>
        <taxon>eudicotyledons</taxon>
        <taxon>Gunneridae</taxon>
        <taxon>Pentapetalae</taxon>
        <taxon>rosids</taxon>
        <taxon>malvids</taxon>
        <taxon>Brassicales</taxon>
        <taxon>Brassicaceae</taxon>
        <taxon>Brassiceae</taxon>
        <taxon>Eruca</taxon>
    </lineage>
</organism>
<protein>
    <submittedName>
        <fullName evidence="1">Uncharacterized protein</fullName>
    </submittedName>
</protein>
<name>A0ABC8LPI8_ERUVS</name>
<accession>A0ABC8LPI8</accession>
<reference evidence="1 2" key="1">
    <citation type="submission" date="2022-03" db="EMBL/GenBank/DDBJ databases">
        <authorList>
            <person name="Macdonald S."/>
            <person name="Ahmed S."/>
            <person name="Newling K."/>
        </authorList>
    </citation>
    <scope>NUCLEOTIDE SEQUENCE [LARGE SCALE GENOMIC DNA]</scope>
</reference>